<keyword evidence="2" id="KW-1185">Reference proteome</keyword>
<comment type="caution">
    <text evidence="1">The sequence shown here is derived from an EMBL/GenBank/DDBJ whole genome shotgun (WGS) entry which is preliminary data.</text>
</comment>
<sequence>MQDIKNLVKILNEYDKLLTRELKISIIEIIYLLDDNNLCN</sequence>
<dbReference type="Proteomes" id="UP001062443">
    <property type="component" value="Unassembled WGS sequence"/>
</dbReference>
<organism evidence="1 2">
    <name type="scientific">Neokomagataea tanensis NBRC 106556</name>
    <dbReference type="NCBI Taxonomy" id="1223519"/>
    <lineage>
        <taxon>Bacteria</taxon>
        <taxon>Pseudomonadati</taxon>
        <taxon>Pseudomonadota</taxon>
        <taxon>Alphaproteobacteria</taxon>
        <taxon>Acetobacterales</taxon>
        <taxon>Acetobacteraceae</taxon>
        <taxon>Neokomagataea</taxon>
    </lineage>
</organism>
<name>A0ABQ0QLA5_9PROT</name>
<proteinExistence type="predicted"/>
<dbReference type="EMBL" id="BAQB01000059">
    <property type="protein sequence ID" value="GBR48799.1"/>
    <property type="molecule type" value="Genomic_DNA"/>
</dbReference>
<gene>
    <name evidence="1" type="ORF">AA106556_1887</name>
</gene>
<evidence type="ECO:0008006" key="3">
    <source>
        <dbReference type="Google" id="ProtNLM"/>
    </source>
</evidence>
<accession>A0ABQ0QLA5</accession>
<evidence type="ECO:0000313" key="2">
    <source>
        <dbReference type="Proteomes" id="UP001062443"/>
    </source>
</evidence>
<reference evidence="1" key="1">
    <citation type="submission" date="2013-04" db="EMBL/GenBank/DDBJ databases">
        <title>The genome sequencing project of 58 acetic acid bacteria.</title>
        <authorList>
            <person name="Okamoto-Kainuma A."/>
            <person name="Ishikawa M."/>
            <person name="Umino S."/>
            <person name="Koizumi Y."/>
            <person name="Shiwa Y."/>
            <person name="Yoshikawa H."/>
            <person name="Matsutani M."/>
            <person name="Matsushita K."/>
        </authorList>
    </citation>
    <scope>NUCLEOTIDE SEQUENCE</scope>
    <source>
        <strain evidence="1">NBRC 106556</strain>
    </source>
</reference>
<protein>
    <recommendedName>
        <fullName evidence="3">Transposase</fullName>
    </recommendedName>
</protein>
<evidence type="ECO:0000313" key="1">
    <source>
        <dbReference type="EMBL" id="GBR48799.1"/>
    </source>
</evidence>